<reference evidence="2 3" key="1">
    <citation type="submission" date="2018-06" db="EMBL/GenBank/DDBJ databases">
        <title>Comparative analysis of microorganisms from saline springs in Andes Mountain Range, Colombia.</title>
        <authorList>
            <person name="Rubin E."/>
        </authorList>
    </citation>
    <scope>NUCLEOTIDE SEQUENCE [LARGE SCALE GENOMIC DNA]</scope>
    <source>
        <strain evidence="2 3">USBA-857</strain>
    </source>
</reference>
<gene>
    <name evidence="2" type="ORF">BCL93_10853</name>
</gene>
<dbReference type="RefSeq" id="WP_112055459.1">
    <property type="nucleotide sequence ID" value="NZ_QLSX01000008.1"/>
</dbReference>
<evidence type="ECO:0000313" key="3">
    <source>
        <dbReference type="Proteomes" id="UP000249700"/>
    </source>
</evidence>
<dbReference type="AlphaFoldDB" id="A0A328XRM1"/>
<keyword evidence="1" id="KW-0472">Membrane</keyword>
<accession>A0A328XRM1</accession>
<protein>
    <submittedName>
        <fullName evidence="2">Uncharacterized protein</fullName>
    </submittedName>
</protein>
<keyword evidence="1" id="KW-0812">Transmembrane</keyword>
<dbReference type="EMBL" id="QLSX01000008">
    <property type="protein sequence ID" value="RAR59706.1"/>
    <property type="molecule type" value="Genomic_DNA"/>
</dbReference>
<feature type="transmembrane region" description="Helical" evidence="1">
    <location>
        <begin position="68"/>
        <end position="88"/>
    </location>
</feature>
<evidence type="ECO:0000256" key="1">
    <source>
        <dbReference type="SAM" id="Phobius"/>
    </source>
</evidence>
<name>A0A328XRM1_9GAMM</name>
<keyword evidence="1" id="KW-1133">Transmembrane helix</keyword>
<proteinExistence type="predicted"/>
<evidence type="ECO:0000313" key="2">
    <source>
        <dbReference type="EMBL" id="RAR59706.1"/>
    </source>
</evidence>
<organism evidence="2 3">
    <name type="scientific">Onishia taeanensis</name>
    <dbReference type="NCBI Taxonomy" id="284577"/>
    <lineage>
        <taxon>Bacteria</taxon>
        <taxon>Pseudomonadati</taxon>
        <taxon>Pseudomonadota</taxon>
        <taxon>Gammaproteobacteria</taxon>
        <taxon>Oceanospirillales</taxon>
        <taxon>Halomonadaceae</taxon>
        <taxon>Onishia</taxon>
    </lineage>
</organism>
<dbReference type="OrthoDB" id="6183864at2"/>
<comment type="caution">
    <text evidence="2">The sequence shown here is derived from an EMBL/GenBank/DDBJ whole genome shotgun (WGS) entry which is preliminary data.</text>
</comment>
<dbReference type="Proteomes" id="UP000249700">
    <property type="component" value="Unassembled WGS sequence"/>
</dbReference>
<sequence>MTVTLIWLIAFAVILLLTVKSWSGALGTFFERKMPSLLLSGGDDRWVWCPAIAVLGATTVVRPVDMVFTVLLLALIVWLGKSLISWAMNRVKLH</sequence>